<sequence length="588" mass="59492">MNRRALAALALVIALGADVASAWAPIDSRRPVWSGAAPYELHNAGSPDLGGFAMTESIVRQGMDDWTRVSCTSLTTEYRGSTTRRPTPGDRNSSIGWLESGWPYDSNAIGVTRPQFWTSITEADMEMNGVNYTWTTSPGSGNRVNAYSIVLHEAGHYYGLDHSSDSSAAMYYAYSGGTSSLRTDDQNGICALYPRSGTSDCTTTGCPSGQVCEGGTCVTMTGDGDVCSPCSSQADCTNGACLQYPGGAGAFCGRACTSSAQCGSDTCVNVGGSGQCVRLSGGQPSCTSTSTGCTSDSQCSSTQRCNTTTRMCEPRPTTGGPIGADCSAGTDCQSGLCFAGRCSQSCDWLNPASCPGGWYCSGEATGSCGGGGGVCVQGTAGTRAIGESCSAATECASLYCASGRCSTPCTPGGASGCTDGFSCQLGSVPGCGSCQRSGALGDPCEVEVDCTSRLCAVVDGDAFCTERCGEGAPCPTGFSCLAAGDTSVCVPDSGGLGSECDTNADCLGGICAVEDDDTYCTRICNLGAPCPDGFSCVATDDPSVSICRPPASGGCGCSAPGRGQGARGGLLAIGLLAALATWRARRRR</sequence>
<accession>A0A0F6W3W9</accession>
<evidence type="ECO:0000256" key="1">
    <source>
        <dbReference type="ARBA" id="ARBA00022670"/>
    </source>
</evidence>
<dbReference type="KEGG" id="samy:DB32_003986"/>
<dbReference type="RefSeq" id="WP_053234042.1">
    <property type="nucleotide sequence ID" value="NZ_CP011125.1"/>
</dbReference>
<dbReference type="Gene3D" id="3.40.390.10">
    <property type="entry name" value="Collagenase (Catalytic Domain)"/>
    <property type="match status" value="1"/>
</dbReference>
<dbReference type="SMART" id="SM00235">
    <property type="entry name" value="ZnMc"/>
    <property type="match status" value="1"/>
</dbReference>
<gene>
    <name evidence="7" type="ORF">DB32_003986</name>
</gene>
<dbReference type="PRINTS" id="PR00138">
    <property type="entry name" value="MATRIXIN"/>
</dbReference>
<keyword evidence="1" id="KW-0645">Protease</keyword>
<dbReference type="AlphaFoldDB" id="A0A0F6W3W9"/>
<evidence type="ECO:0000256" key="5">
    <source>
        <dbReference type="SAM" id="SignalP"/>
    </source>
</evidence>
<dbReference type="SUPFAM" id="SSF55486">
    <property type="entry name" value="Metalloproteases ('zincins'), catalytic domain"/>
    <property type="match status" value="1"/>
</dbReference>
<reference evidence="7 8" key="1">
    <citation type="submission" date="2015-03" db="EMBL/GenBank/DDBJ databases">
        <title>Genome assembly of Sandaracinus amylolyticus DSM 53668.</title>
        <authorList>
            <person name="Sharma G."/>
            <person name="Subramanian S."/>
        </authorList>
    </citation>
    <scope>NUCLEOTIDE SEQUENCE [LARGE SCALE GENOMIC DNA]</scope>
    <source>
        <strain evidence="7 8">DSM 53668</strain>
    </source>
</reference>
<keyword evidence="5" id="KW-0732">Signal</keyword>
<evidence type="ECO:0000256" key="4">
    <source>
        <dbReference type="ARBA" id="ARBA00022833"/>
    </source>
</evidence>
<feature type="chain" id="PRO_5002511851" evidence="5">
    <location>
        <begin position="25"/>
        <end position="588"/>
    </location>
</feature>
<dbReference type="GO" id="GO:0006508">
    <property type="term" value="P:proteolysis"/>
    <property type="evidence" value="ECO:0007669"/>
    <property type="project" value="UniProtKB-KW"/>
</dbReference>
<dbReference type="Pfam" id="PF00413">
    <property type="entry name" value="Peptidase_M10"/>
    <property type="match status" value="1"/>
</dbReference>
<dbReference type="GO" id="GO:0031012">
    <property type="term" value="C:extracellular matrix"/>
    <property type="evidence" value="ECO:0007669"/>
    <property type="project" value="InterPro"/>
</dbReference>
<dbReference type="OrthoDB" id="5513188at2"/>
<dbReference type="GO" id="GO:0004222">
    <property type="term" value="F:metalloendopeptidase activity"/>
    <property type="evidence" value="ECO:0007669"/>
    <property type="project" value="InterPro"/>
</dbReference>
<dbReference type="InterPro" id="IPR024079">
    <property type="entry name" value="MetalloPept_cat_dom_sf"/>
</dbReference>
<name>A0A0F6W3W9_9BACT</name>
<keyword evidence="8" id="KW-1185">Reference proteome</keyword>
<keyword evidence="2" id="KW-0479">Metal-binding</keyword>
<dbReference type="GO" id="GO:0008270">
    <property type="term" value="F:zinc ion binding"/>
    <property type="evidence" value="ECO:0007669"/>
    <property type="project" value="InterPro"/>
</dbReference>
<evidence type="ECO:0000313" key="7">
    <source>
        <dbReference type="EMBL" id="AKF06837.1"/>
    </source>
</evidence>
<keyword evidence="3" id="KW-0378">Hydrolase</keyword>
<evidence type="ECO:0000256" key="3">
    <source>
        <dbReference type="ARBA" id="ARBA00022801"/>
    </source>
</evidence>
<evidence type="ECO:0000259" key="6">
    <source>
        <dbReference type="SMART" id="SM00235"/>
    </source>
</evidence>
<dbReference type="Proteomes" id="UP000034883">
    <property type="component" value="Chromosome"/>
</dbReference>
<dbReference type="STRING" id="927083.DB32_003986"/>
<dbReference type="EMBL" id="CP011125">
    <property type="protein sequence ID" value="AKF06837.1"/>
    <property type="molecule type" value="Genomic_DNA"/>
</dbReference>
<evidence type="ECO:0000256" key="2">
    <source>
        <dbReference type="ARBA" id="ARBA00022723"/>
    </source>
</evidence>
<proteinExistence type="predicted"/>
<evidence type="ECO:0000313" key="8">
    <source>
        <dbReference type="Proteomes" id="UP000034883"/>
    </source>
</evidence>
<keyword evidence="4" id="KW-0862">Zinc</keyword>
<dbReference type="InterPro" id="IPR006026">
    <property type="entry name" value="Peptidase_Metallo"/>
</dbReference>
<organism evidence="7 8">
    <name type="scientific">Sandaracinus amylolyticus</name>
    <dbReference type="NCBI Taxonomy" id="927083"/>
    <lineage>
        <taxon>Bacteria</taxon>
        <taxon>Pseudomonadati</taxon>
        <taxon>Myxococcota</taxon>
        <taxon>Polyangia</taxon>
        <taxon>Polyangiales</taxon>
        <taxon>Sandaracinaceae</taxon>
        <taxon>Sandaracinus</taxon>
    </lineage>
</organism>
<dbReference type="InterPro" id="IPR001818">
    <property type="entry name" value="Pept_M10_metallopeptidase"/>
</dbReference>
<dbReference type="InterPro" id="IPR021190">
    <property type="entry name" value="Pept_M10A"/>
</dbReference>
<feature type="domain" description="Peptidase metallopeptidase" evidence="6">
    <location>
        <begin position="29"/>
        <end position="195"/>
    </location>
</feature>
<protein>
    <submittedName>
        <fullName evidence="7">RTX toxin</fullName>
    </submittedName>
</protein>
<feature type="signal peptide" evidence="5">
    <location>
        <begin position="1"/>
        <end position="24"/>
    </location>
</feature>